<organism evidence="13 14">
    <name type="scientific">Isoalcanivorax pacificus W11-5</name>
    <dbReference type="NCBI Taxonomy" id="391936"/>
    <lineage>
        <taxon>Bacteria</taxon>
        <taxon>Pseudomonadati</taxon>
        <taxon>Pseudomonadota</taxon>
        <taxon>Gammaproteobacteria</taxon>
        <taxon>Oceanospirillales</taxon>
        <taxon>Alcanivoracaceae</taxon>
        <taxon>Isoalcanivorax</taxon>
    </lineage>
</organism>
<evidence type="ECO:0000256" key="9">
    <source>
        <dbReference type="ARBA" id="ARBA00023237"/>
    </source>
</evidence>
<dbReference type="CDD" id="cd07185">
    <property type="entry name" value="OmpA_C-like"/>
    <property type="match status" value="1"/>
</dbReference>
<dbReference type="PROSITE" id="PS51123">
    <property type="entry name" value="OMPA_2"/>
    <property type="match status" value="1"/>
</dbReference>
<evidence type="ECO:0000256" key="11">
    <source>
        <dbReference type="SAM" id="SignalP"/>
    </source>
</evidence>
<keyword evidence="8 10" id="KW-0472">Membrane</keyword>
<evidence type="ECO:0000256" key="5">
    <source>
        <dbReference type="ARBA" id="ARBA00022729"/>
    </source>
</evidence>
<dbReference type="Pfam" id="PF00691">
    <property type="entry name" value="OmpA"/>
    <property type="match status" value="1"/>
</dbReference>
<dbReference type="InterPro" id="IPR027385">
    <property type="entry name" value="Beta-barrel_OMP"/>
</dbReference>
<dbReference type="RefSeq" id="WP_008738546.1">
    <property type="nucleotide sequence ID" value="NZ_CP004387.1"/>
</dbReference>
<evidence type="ECO:0000256" key="1">
    <source>
        <dbReference type="ARBA" id="ARBA00004571"/>
    </source>
</evidence>
<keyword evidence="6" id="KW-0406">Ion transport</keyword>
<keyword evidence="5 11" id="KW-0732">Signal</keyword>
<dbReference type="Proteomes" id="UP000006764">
    <property type="component" value="Chromosome"/>
</dbReference>
<feature type="chain" id="PRO_5002111308" evidence="11">
    <location>
        <begin position="24"/>
        <end position="358"/>
    </location>
</feature>
<keyword evidence="2" id="KW-0813">Transport</keyword>
<dbReference type="SUPFAM" id="SSF103088">
    <property type="entry name" value="OmpA-like"/>
    <property type="match status" value="1"/>
</dbReference>
<dbReference type="InterPro" id="IPR050330">
    <property type="entry name" value="Bact_OuterMem_StrucFunc"/>
</dbReference>
<dbReference type="PANTHER" id="PTHR30329">
    <property type="entry name" value="STATOR ELEMENT OF FLAGELLAR MOTOR COMPLEX"/>
    <property type="match status" value="1"/>
</dbReference>
<dbReference type="GO" id="GO:0046930">
    <property type="term" value="C:pore complex"/>
    <property type="evidence" value="ECO:0007669"/>
    <property type="project" value="UniProtKB-KW"/>
</dbReference>
<evidence type="ECO:0000256" key="8">
    <source>
        <dbReference type="ARBA" id="ARBA00023136"/>
    </source>
</evidence>
<dbReference type="InterPro" id="IPR036737">
    <property type="entry name" value="OmpA-like_sf"/>
</dbReference>
<evidence type="ECO:0000256" key="2">
    <source>
        <dbReference type="ARBA" id="ARBA00022448"/>
    </source>
</evidence>
<dbReference type="InterPro" id="IPR011250">
    <property type="entry name" value="OMP/PagP_B-barrel"/>
</dbReference>
<comment type="subcellular location">
    <subcellularLocation>
        <location evidence="1">Cell outer membrane</location>
        <topology evidence="1">Multi-pass membrane protein</topology>
    </subcellularLocation>
</comment>
<evidence type="ECO:0000256" key="10">
    <source>
        <dbReference type="PROSITE-ProRule" id="PRU00473"/>
    </source>
</evidence>
<protein>
    <submittedName>
        <fullName evidence="13">Secreted protein containing outer membrane protein, OmpA/MotB, C-terminal domain</fullName>
    </submittedName>
</protein>
<feature type="domain" description="OmpA-like" evidence="12">
    <location>
        <begin position="234"/>
        <end position="352"/>
    </location>
</feature>
<evidence type="ECO:0000259" key="12">
    <source>
        <dbReference type="PROSITE" id="PS51123"/>
    </source>
</evidence>
<gene>
    <name evidence="13" type="ORF">S7S_13040</name>
</gene>
<dbReference type="PANTHER" id="PTHR30329:SF21">
    <property type="entry name" value="LIPOPROTEIN YIAD-RELATED"/>
    <property type="match status" value="1"/>
</dbReference>
<feature type="signal peptide" evidence="11">
    <location>
        <begin position="1"/>
        <end position="23"/>
    </location>
</feature>
<dbReference type="Gene3D" id="2.40.160.20">
    <property type="match status" value="1"/>
</dbReference>
<keyword evidence="7" id="KW-0626">Porin</keyword>
<evidence type="ECO:0000256" key="7">
    <source>
        <dbReference type="ARBA" id="ARBA00023114"/>
    </source>
</evidence>
<dbReference type="HOGENOM" id="CLU_031536_2_0_6"/>
<dbReference type="InterPro" id="IPR006665">
    <property type="entry name" value="OmpA-like"/>
</dbReference>
<dbReference type="Gene3D" id="3.30.1330.60">
    <property type="entry name" value="OmpA-like domain"/>
    <property type="match status" value="1"/>
</dbReference>
<keyword evidence="3" id="KW-1134">Transmembrane beta strand</keyword>
<evidence type="ECO:0000313" key="13">
    <source>
        <dbReference type="EMBL" id="AJD49020.1"/>
    </source>
</evidence>
<dbReference type="PRINTS" id="PR01021">
    <property type="entry name" value="OMPADOMAIN"/>
</dbReference>
<dbReference type="EMBL" id="CP004387">
    <property type="protein sequence ID" value="AJD49020.1"/>
    <property type="molecule type" value="Genomic_DNA"/>
</dbReference>
<dbReference type="InterPro" id="IPR006664">
    <property type="entry name" value="OMP_bac"/>
</dbReference>
<name>A0A0B4XQG5_9GAMM</name>
<dbReference type="GO" id="GO:0009279">
    <property type="term" value="C:cell outer membrane"/>
    <property type="evidence" value="ECO:0007669"/>
    <property type="project" value="UniProtKB-SubCell"/>
</dbReference>
<evidence type="ECO:0000256" key="4">
    <source>
        <dbReference type="ARBA" id="ARBA00022692"/>
    </source>
</evidence>
<dbReference type="STRING" id="391936.S7S_13040"/>
<dbReference type="Pfam" id="PF13505">
    <property type="entry name" value="OMP_b-brl"/>
    <property type="match status" value="1"/>
</dbReference>
<proteinExistence type="predicted"/>
<accession>A0A0B4XQG5</accession>
<evidence type="ECO:0000313" key="14">
    <source>
        <dbReference type="Proteomes" id="UP000006764"/>
    </source>
</evidence>
<dbReference type="KEGG" id="apac:S7S_13040"/>
<dbReference type="AlphaFoldDB" id="A0A0B4XQG5"/>
<keyword evidence="14" id="KW-1185">Reference proteome</keyword>
<evidence type="ECO:0000256" key="3">
    <source>
        <dbReference type="ARBA" id="ARBA00022452"/>
    </source>
</evidence>
<keyword evidence="9" id="KW-0998">Cell outer membrane</keyword>
<dbReference type="GO" id="GO:0006811">
    <property type="term" value="P:monoatomic ion transport"/>
    <property type="evidence" value="ECO:0007669"/>
    <property type="project" value="UniProtKB-KW"/>
</dbReference>
<evidence type="ECO:0000256" key="6">
    <source>
        <dbReference type="ARBA" id="ARBA00023065"/>
    </source>
</evidence>
<dbReference type="GO" id="GO:0015288">
    <property type="term" value="F:porin activity"/>
    <property type="evidence" value="ECO:0007669"/>
    <property type="project" value="UniProtKB-KW"/>
</dbReference>
<dbReference type="SUPFAM" id="SSF56925">
    <property type="entry name" value="OMPA-like"/>
    <property type="match status" value="1"/>
</dbReference>
<keyword evidence="4" id="KW-0812">Transmembrane</keyword>
<reference evidence="13 14" key="1">
    <citation type="journal article" date="2012" name="J. Bacteriol.">
        <title>Genome sequence of an alkane-degrading bacterium, Alcanivorax pacificus type strain W11-5, isolated from deep sea sediment.</title>
        <authorList>
            <person name="Lai Q."/>
            <person name="Shao Z."/>
        </authorList>
    </citation>
    <scope>NUCLEOTIDE SEQUENCE [LARGE SCALE GENOMIC DNA]</scope>
    <source>
        <strain evidence="13 14">W11-5</strain>
    </source>
</reference>
<sequence length="358" mass="39319">MNFSRIGLAAGALGLILGTPAVAGQQWPESFGYLGIQGSYYDIEDGREAIGDVENYWQPAVNLGYRFNPRFSAQLQYGKAETSAKNIDLDVDAELASIVGRLHFPEWSVIGFQPYAGLGYGRNELDPELLDTKKEDMVVGELGLQRLLSRSFMLDLGVRGLLETDDRFFDSQPYIGLNWLFGKRYAEAPAPKPAPRKEEPMWIDSDGDGVPDHLDQCPDTPAGALVDDVGCHLVLTETVNITLHVEFDHDSTTVKQGYLPEIEEVAQVLTQYPGAEVLLEGHTDSTGPATYNQNLSVARANAVMRVLISEFGIGAERIRTSGMGESQPIADNGTAEGRAQNRRVEAVIQASREEIQMR</sequence>